<organism evidence="1 2">
    <name type="scientific">Dreissena polymorpha</name>
    <name type="common">Zebra mussel</name>
    <name type="synonym">Mytilus polymorpha</name>
    <dbReference type="NCBI Taxonomy" id="45954"/>
    <lineage>
        <taxon>Eukaryota</taxon>
        <taxon>Metazoa</taxon>
        <taxon>Spiralia</taxon>
        <taxon>Lophotrochozoa</taxon>
        <taxon>Mollusca</taxon>
        <taxon>Bivalvia</taxon>
        <taxon>Autobranchia</taxon>
        <taxon>Heteroconchia</taxon>
        <taxon>Euheterodonta</taxon>
        <taxon>Imparidentia</taxon>
        <taxon>Neoheterodontei</taxon>
        <taxon>Myida</taxon>
        <taxon>Dreissenoidea</taxon>
        <taxon>Dreissenidae</taxon>
        <taxon>Dreissena</taxon>
    </lineage>
</organism>
<name>A0A9D4MIT9_DREPO</name>
<gene>
    <name evidence="1" type="ORF">DPMN_000777</name>
</gene>
<dbReference type="EMBL" id="JAIWYP010000001">
    <property type="protein sequence ID" value="KAH3876925.1"/>
    <property type="molecule type" value="Genomic_DNA"/>
</dbReference>
<comment type="caution">
    <text evidence="1">The sequence shown here is derived from an EMBL/GenBank/DDBJ whole genome shotgun (WGS) entry which is preliminary data.</text>
</comment>
<keyword evidence="2" id="KW-1185">Reference proteome</keyword>
<proteinExistence type="predicted"/>
<reference evidence="1" key="2">
    <citation type="submission" date="2020-11" db="EMBL/GenBank/DDBJ databases">
        <authorList>
            <person name="McCartney M.A."/>
            <person name="Auch B."/>
            <person name="Kono T."/>
            <person name="Mallez S."/>
            <person name="Becker A."/>
            <person name="Gohl D.M."/>
            <person name="Silverstein K.A.T."/>
            <person name="Koren S."/>
            <person name="Bechman K.B."/>
            <person name="Herman A."/>
            <person name="Abrahante J.E."/>
            <person name="Garbe J."/>
        </authorList>
    </citation>
    <scope>NUCLEOTIDE SEQUENCE</scope>
    <source>
        <strain evidence="1">Duluth1</strain>
        <tissue evidence="1">Whole animal</tissue>
    </source>
</reference>
<dbReference type="AlphaFoldDB" id="A0A9D4MIT9"/>
<evidence type="ECO:0000313" key="2">
    <source>
        <dbReference type="Proteomes" id="UP000828390"/>
    </source>
</evidence>
<accession>A0A9D4MIT9</accession>
<dbReference type="Proteomes" id="UP000828390">
    <property type="component" value="Unassembled WGS sequence"/>
</dbReference>
<sequence length="172" mass="19334">MPEVPAITRFTTLPHNSRIFTPTQSPIRIAAPLIAWPPGVPLLDEILNTPKADRRTPQVFIQGVNTAAMQVSAEVAEKATQEDSEDQLITELRRLSRVIDKSTRASVDAARRASDVLQEVRRIERSMRTALRQTDTADGEPLRKKLTNNPITMRNFVNVQFCNLLCLLSFKT</sequence>
<evidence type="ECO:0000313" key="1">
    <source>
        <dbReference type="EMBL" id="KAH3876925.1"/>
    </source>
</evidence>
<protein>
    <submittedName>
        <fullName evidence="1">Uncharacterized protein</fullName>
    </submittedName>
</protein>
<reference evidence="1" key="1">
    <citation type="journal article" date="2019" name="bioRxiv">
        <title>The Genome of the Zebra Mussel, Dreissena polymorpha: A Resource for Invasive Species Research.</title>
        <authorList>
            <person name="McCartney M.A."/>
            <person name="Auch B."/>
            <person name="Kono T."/>
            <person name="Mallez S."/>
            <person name="Zhang Y."/>
            <person name="Obille A."/>
            <person name="Becker A."/>
            <person name="Abrahante J.E."/>
            <person name="Garbe J."/>
            <person name="Badalamenti J.P."/>
            <person name="Herman A."/>
            <person name="Mangelson H."/>
            <person name="Liachko I."/>
            <person name="Sullivan S."/>
            <person name="Sone E.D."/>
            <person name="Koren S."/>
            <person name="Silverstein K.A.T."/>
            <person name="Beckman K.B."/>
            <person name="Gohl D.M."/>
        </authorList>
    </citation>
    <scope>NUCLEOTIDE SEQUENCE</scope>
    <source>
        <strain evidence="1">Duluth1</strain>
        <tissue evidence="1">Whole animal</tissue>
    </source>
</reference>